<dbReference type="PIRSF" id="PIRSF023956">
    <property type="entry name" value="Thiopurine_S-methyltransferase"/>
    <property type="match status" value="1"/>
</dbReference>
<dbReference type="Pfam" id="PF05724">
    <property type="entry name" value="TPMT"/>
    <property type="match status" value="1"/>
</dbReference>
<dbReference type="STRING" id="1129374.AJE_03736"/>
<dbReference type="PANTHER" id="PTHR10259">
    <property type="entry name" value="THIOPURINE S-METHYLTRANSFERASE"/>
    <property type="match status" value="1"/>
</dbReference>
<name>H3ZBP2_9ALTE</name>
<dbReference type="Proteomes" id="UP000012046">
    <property type="component" value="Unassembled WGS sequence"/>
</dbReference>
<dbReference type="PROSITE" id="PS51585">
    <property type="entry name" value="SAM_MT_TPMT"/>
    <property type="match status" value="1"/>
</dbReference>
<evidence type="ECO:0000256" key="4">
    <source>
        <dbReference type="ARBA" id="ARBA00011905"/>
    </source>
</evidence>
<dbReference type="GO" id="GO:0008119">
    <property type="term" value="F:thiopurine S-methyltransferase activity"/>
    <property type="evidence" value="ECO:0007669"/>
    <property type="project" value="UniProtKB-EC"/>
</dbReference>
<reference evidence="9 10" key="1">
    <citation type="journal article" date="2012" name="J. Bacteriol.">
        <title>Genome Sequence of Extracellular-Protease-Producing Alishewanella jeotgali Isolated from Traditional Korean Fermented Seafood.</title>
        <authorList>
            <person name="Jung J."/>
            <person name="Chun J."/>
            <person name="Park W."/>
        </authorList>
    </citation>
    <scope>NUCLEOTIDE SEQUENCE [LARGE SCALE GENOMIC DNA]</scope>
    <source>
        <strain evidence="9 10">KCTC 22429</strain>
    </source>
</reference>
<comment type="subcellular location">
    <subcellularLocation>
        <location evidence="2">Cytoplasm</location>
    </subcellularLocation>
</comment>
<dbReference type="RefSeq" id="WP_008949750.1">
    <property type="nucleotide sequence ID" value="NZ_AHTH01000005.1"/>
</dbReference>
<evidence type="ECO:0000256" key="3">
    <source>
        <dbReference type="ARBA" id="ARBA00008145"/>
    </source>
</evidence>
<keyword evidence="7 9" id="KW-0808">Transferase</keyword>
<dbReference type="PATRIC" id="fig|1129374.4.peg.755"/>
<dbReference type="InterPro" id="IPR008854">
    <property type="entry name" value="TPMT"/>
</dbReference>
<comment type="similarity">
    <text evidence="3">Belongs to the class I-like SAM-binding methyltransferase superfamily. TPMT family.</text>
</comment>
<organism evidence="9 10">
    <name type="scientific">Alishewanella jeotgali KCTC 22429</name>
    <dbReference type="NCBI Taxonomy" id="1129374"/>
    <lineage>
        <taxon>Bacteria</taxon>
        <taxon>Pseudomonadati</taxon>
        <taxon>Pseudomonadota</taxon>
        <taxon>Gammaproteobacteria</taxon>
        <taxon>Alteromonadales</taxon>
        <taxon>Alteromonadaceae</taxon>
        <taxon>Alishewanella</taxon>
    </lineage>
</organism>
<dbReference type="EMBL" id="AHTH01000005">
    <property type="protein sequence ID" value="EHR42356.1"/>
    <property type="molecule type" value="Genomic_DNA"/>
</dbReference>
<keyword evidence="6 9" id="KW-0489">Methyltransferase</keyword>
<dbReference type="PANTHER" id="PTHR10259:SF11">
    <property type="entry name" value="THIOPURINE S-METHYLTRANSFERASE"/>
    <property type="match status" value="1"/>
</dbReference>
<dbReference type="GO" id="GO:0032259">
    <property type="term" value="P:methylation"/>
    <property type="evidence" value="ECO:0007669"/>
    <property type="project" value="UniProtKB-KW"/>
</dbReference>
<evidence type="ECO:0000256" key="2">
    <source>
        <dbReference type="ARBA" id="ARBA00004496"/>
    </source>
</evidence>
<evidence type="ECO:0000256" key="8">
    <source>
        <dbReference type="ARBA" id="ARBA00022691"/>
    </source>
</evidence>
<evidence type="ECO:0000256" key="1">
    <source>
        <dbReference type="ARBA" id="ARBA00000903"/>
    </source>
</evidence>
<keyword evidence="8" id="KW-0949">S-adenosyl-L-methionine</keyword>
<dbReference type="AlphaFoldDB" id="H3ZBP2"/>
<evidence type="ECO:0000256" key="5">
    <source>
        <dbReference type="ARBA" id="ARBA00022490"/>
    </source>
</evidence>
<proteinExistence type="inferred from homology"/>
<accession>H3ZBP2</accession>
<comment type="catalytic activity">
    <reaction evidence="1">
        <text>S-adenosyl-L-methionine + a thiopurine = S-adenosyl-L-homocysteine + a thiopurine S-methylether.</text>
        <dbReference type="EC" id="2.1.1.67"/>
    </reaction>
</comment>
<evidence type="ECO:0000256" key="7">
    <source>
        <dbReference type="ARBA" id="ARBA00022679"/>
    </source>
</evidence>
<keyword evidence="5" id="KW-0963">Cytoplasm</keyword>
<dbReference type="Gene3D" id="3.40.50.150">
    <property type="entry name" value="Vaccinia Virus protein VP39"/>
    <property type="match status" value="1"/>
</dbReference>
<dbReference type="InterPro" id="IPR029063">
    <property type="entry name" value="SAM-dependent_MTases_sf"/>
</dbReference>
<keyword evidence="10" id="KW-1185">Reference proteome</keyword>
<dbReference type="InterPro" id="IPR025835">
    <property type="entry name" value="Thiopurine_S-MeTrfase"/>
</dbReference>
<evidence type="ECO:0000313" key="9">
    <source>
        <dbReference type="EMBL" id="EHR42356.1"/>
    </source>
</evidence>
<comment type="caution">
    <text evidence="9">The sequence shown here is derived from an EMBL/GenBank/DDBJ whole genome shotgun (WGS) entry which is preliminary data.</text>
</comment>
<dbReference type="SUPFAM" id="SSF53335">
    <property type="entry name" value="S-adenosyl-L-methionine-dependent methyltransferases"/>
    <property type="match status" value="1"/>
</dbReference>
<dbReference type="EC" id="2.1.1.67" evidence="4"/>
<dbReference type="eggNOG" id="COG0500">
    <property type="taxonomic scope" value="Bacteria"/>
</dbReference>
<dbReference type="GO" id="GO:0005737">
    <property type="term" value="C:cytoplasm"/>
    <property type="evidence" value="ECO:0007669"/>
    <property type="project" value="UniProtKB-SubCell"/>
</dbReference>
<evidence type="ECO:0000313" key="10">
    <source>
        <dbReference type="Proteomes" id="UP000012046"/>
    </source>
</evidence>
<sequence length="221" mass="24784">MEQAFWHQCWQQQQLGFQLAEPHPLLQAHLADVLASKAGALNSIVLPLCGKSPDLMFCRQFLPVTGFELSPIACHDFFSEQGLSVTVDRSPAAAPDFVQYQSSDIVLWQGDFFQVPAALIQRSVLLYDRAALIALPAPMRRAYADKLKQWLALGASVLLISLEYPEAERQGPPFAVLPDELAQIFSGYQLTLLQSLDITGQEFGRRRLATSQLWEKIWLIE</sequence>
<protein>
    <recommendedName>
        <fullName evidence="4">thiopurine S-methyltransferase</fullName>
        <ecNumber evidence="4">2.1.1.67</ecNumber>
    </recommendedName>
</protein>
<gene>
    <name evidence="9" type="ORF">AJE_03736</name>
</gene>
<evidence type="ECO:0000256" key="6">
    <source>
        <dbReference type="ARBA" id="ARBA00022603"/>
    </source>
</evidence>